<reference evidence="2" key="1">
    <citation type="journal article" date="2020" name="Fungal Divers.">
        <title>Resolving the Mortierellaceae phylogeny through synthesis of multi-gene phylogenetics and phylogenomics.</title>
        <authorList>
            <person name="Vandepol N."/>
            <person name="Liber J."/>
            <person name="Desiro A."/>
            <person name="Na H."/>
            <person name="Kennedy M."/>
            <person name="Barry K."/>
            <person name="Grigoriev I.V."/>
            <person name="Miller A.N."/>
            <person name="O'Donnell K."/>
            <person name="Stajich J.E."/>
            <person name="Bonito G."/>
        </authorList>
    </citation>
    <scope>NUCLEOTIDE SEQUENCE</scope>
    <source>
        <strain evidence="2">NRRL 6426</strain>
    </source>
</reference>
<dbReference type="EMBL" id="JAAAUQ010001241">
    <property type="protein sequence ID" value="KAF9141264.1"/>
    <property type="molecule type" value="Genomic_DNA"/>
</dbReference>
<keyword evidence="3" id="KW-1185">Reference proteome</keyword>
<protein>
    <submittedName>
        <fullName evidence="2">Uncharacterized protein</fullName>
    </submittedName>
</protein>
<evidence type="ECO:0000313" key="2">
    <source>
        <dbReference type="EMBL" id="KAF9141264.1"/>
    </source>
</evidence>
<feature type="region of interest" description="Disordered" evidence="1">
    <location>
        <begin position="1"/>
        <end position="31"/>
    </location>
</feature>
<name>A0A9P5V6J0_9FUNG</name>
<evidence type="ECO:0000313" key="3">
    <source>
        <dbReference type="Proteomes" id="UP000748756"/>
    </source>
</evidence>
<dbReference type="OrthoDB" id="2485762at2759"/>
<proteinExistence type="predicted"/>
<organism evidence="2 3">
    <name type="scientific">Linnemannia schmuckeri</name>
    <dbReference type="NCBI Taxonomy" id="64567"/>
    <lineage>
        <taxon>Eukaryota</taxon>
        <taxon>Fungi</taxon>
        <taxon>Fungi incertae sedis</taxon>
        <taxon>Mucoromycota</taxon>
        <taxon>Mortierellomycotina</taxon>
        <taxon>Mortierellomycetes</taxon>
        <taxon>Mortierellales</taxon>
        <taxon>Mortierellaceae</taxon>
        <taxon>Linnemannia</taxon>
    </lineage>
</organism>
<sequence>PQPATSEITNTGLPTSTESRENDMTESTIRDTSRLRDIEMARPVRNTTWKRNTDETLPLYRM</sequence>
<feature type="compositionally biased region" description="Polar residues" evidence="1">
    <location>
        <begin position="1"/>
        <end position="17"/>
    </location>
</feature>
<evidence type="ECO:0000256" key="1">
    <source>
        <dbReference type="SAM" id="MobiDB-lite"/>
    </source>
</evidence>
<dbReference type="Proteomes" id="UP000748756">
    <property type="component" value="Unassembled WGS sequence"/>
</dbReference>
<dbReference type="AlphaFoldDB" id="A0A9P5V6J0"/>
<gene>
    <name evidence="2" type="ORF">BG015_001355</name>
</gene>
<feature type="compositionally biased region" description="Basic and acidic residues" evidence="1">
    <location>
        <begin position="18"/>
        <end position="31"/>
    </location>
</feature>
<feature type="non-terminal residue" evidence="2">
    <location>
        <position position="1"/>
    </location>
</feature>
<comment type="caution">
    <text evidence="2">The sequence shown here is derived from an EMBL/GenBank/DDBJ whole genome shotgun (WGS) entry which is preliminary data.</text>
</comment>
<accession>A0A9P5V6J0</accession>